<dbReference type="PANTHER" id="PTHR10460:SF34">
    <property type="entry name" value="PROTEIN ABIL2-LIKE"/>
    <property type="match status" value="1"/>
</dbReference>
<feature type="compositionally biased region" description="Basic and acidic residues" evidence="3">
    <location>
        <begin position="217"/>
        <end position="227"/>
    </location>
</feature>
<feature type="region of interest" description="Disordered" evidence="3">
    <location>
        <begin position="153"/>
        <end position="241"/>
    </location>
</feature>
<evidence type="ECO:0000256" key="3">
    <source>
        <dbReference type="SAM" id="MobiDB-lite"/>
    </source>
</evidence>
<evidence type="ECO:0000313" key="4">
    <source>
        <dbReference type="EMBL" id="KAK1382330.1"/>
    </source>
</evidence>
<dbReference type="InterPro" id="IPR028457">
    <property type="entry name" value="ABI"/>
</dbReference>
<evidence type="ECO:0000313" key="5">
    <source>
        <dbReference type="Proteomes" id="UP001237642"/>
    </source>
</evidence>
<organism evidence="4 5">
    <name type="scientific">Heracleum sosnowskyi</name>
    <dbReference type="NCBI Taxonomy" id="360622"/>
    <lineage>
        <taxon>Eukaryota</taxon>
        <taxon>Viridiplantae</taxon>
        <taxon>Streptophyta</taxon>
        <taxon>Embryophyta</taxon>
        <taxon>Tracheophyta</taxon>
        <taxon>Spermatophyta</taxon>
        <taxon>Magnoliopsida</taxon>
        <taxon>eudicotyledons</taxon>
        <taxon>Gunneridae</taxon>
        <taxon>Pentapetalae</taxon>
        <taxon>asterids</taxon>
        <taxon>campanulids</taxon>
        <taxon>Apiales</taxon>
        <taxon>Apiaceae</taxon>
        <taxon>Apioideae</taxon>
        <taxon>apioid superclade</taxon>
        <taxon>Tordylieae</taxon>
        <taxon>Tordyliinae</taxon>
        <taxon>Heracleum</taxon>
    </lineage>
</organism>
<comment type="function">
    <text evidence="2">Involved in regulation of actin and microtubule organization. Part of a WAVE complex that activates the Arp2/3 complex.</text>
</comment>
<dbReference type="AlphaFoldDB" id="A0AAD8IEA1"/>
<dbReference type="PANTHER" id="PTHR10460">
    <property type="entry name" value="ABL INTERACTOR FAMILY MEMBER"/>
    <property type="match status" value="1"/>
</dbReference>
<name>A0AAD8IEA1_9APIA</name>
<comment type="similarity">
    <text evidence="1">Belongs to the ABI family.</text>
</comment>
<proteinExistence type="inferred from homology"/>
<feature type="compositionally biased region" description="Low complexity" evidence="3">
    <location>
        <begin position="177"/>
        <end position="190"/>
    </location>
</feature>
<accession>A0AAD8IEA1</accession>
<gene>
    <name evidence="4" type="ORF">POM88_020065</name>
</gene>
<reference evidence="4" key="1">
    <citation type="submission" date="2023-02" db="EMBL/GenBank/DDBJ databases">
        <title>Genome of toxic invasive species Heracleum sosnowskyi carries increased number of genes despite the absence of recent whole-genome duplications.</title>
        <authorList>
            <person name="Schelkunov M."/>
            <person name="Shtratnikova V."/>
            <person name="Makarenko M."/>
            <person name="Klepikova A."/>
            <person name="Omelchenko D."/>
            <person name="Novikova G."/>
            <person name="Obukhova E."/>
            <person name="Bogdanov V."/>
            <person name="Penin A."/>
            <person name="Logacheva M."/>
        </authorList>
    </citation>
    <scope>NUCLEOTIDE SEQUENCE</scope>
    <source>
        <strain evidence="4">Hsosn_3</strain>
        <tissue evidence="4">Leaf</tissue>
    </source>
</reference>
<dbReference type="Proteomes" id="UP001237642">
    <property type="component" value="Unassembled WGS sequence"/>
</dbReference>
<dbReference type="EMBL" id="JAUIZM010000005">
    <property type="protein sequence ID" value="KAK1382330.1"/>
    <property type="molecule type" value="Genomic_DNA"/>
</dbReference>
<evidence type="ECO:0000256" key="2">
    <source>
        <dbReference type="ARBA" id="ARBA00025223"/>
    </source>
</evidence>
<protein>
    <submittedName>
        <fullName evidence="4">ABL interactor-like protein 3</fullName>
    </submittedName>
</protein>
<keyword evidence="5" id="KW-1185">Reference proteome</keyword>
<comment type="caution">
    <text evidence="4">The sequence shown here is derived from an EMBL/GenBank/DDBJ whole genome shotgun (WGS) entry which is preliminary data.</text>
</comment>
<feature type="compositionally biased region" description="Polar residues" evidence="3">
    <location>
        <begin position="153"/>
        <end position="169"/>
    </location>
</feature>
<evidence type="ECO:0000256" key="1">
    <source>
        <dbReference type="ARBA" id="ARBA00010020"/>
    </source>
</evidence>
<dbReference type="Gene3D" id="6.10.140.1620">
    <property type="match status" value="1"/>
</dbReference>
<reference evidence="4" key="2">
    <citation type="submission" date="2023-05" db="EMBL/GenBank/DDBJ databases">
        <authorList>
            <person name="Schelkunov M.I."/>
        </authorList>
    </citation>
    <scope>NUCLEOTIDE SEQUENCE</scope>
    <source>
        <strain evidence="4">Hsosn_3</strain>
        <tissue evidence="4">Leaf</tissue>
    </source>
</reference>
<sequence length="286" mass="32705">MERDTSMFSANIPQQSSNYDELFMQQHILFTDSLKDLKNIRKQLYSAAEYFESSYERGDDKHLVVETLKDYATKALISSVDHLGSVAFKVNSFLDDKVNEFSDAKVRFSNIEQRLRTCQEYTEQSGVQRQTLVVETPKHHKRYIFPAKPTINSNGTTELINSKPIQQNPMKPDAQISRGLSQPLSPSPGSANFSFTRAASRKITDAQRVSPLRFSLKRTDSVADRSRSPNPSNNNVQQHFPMPQRSSSLLIQSENNASSKAIVQYRKSKSLFRTLLRYTSPRRMRN</sequence>